<feature type="region of interest" description="Disordered" evidence="1">
    <location>
        <begin position="119"/>
        <end position="190"/>
    </location>
</feature>
<protein>
    <submittedName>
        <fullName evidence="2">Uncharacterized protein</fullName>
    </submittedName>
</protein>
<reference evidence="2" key="1">
    <citation type="journal article" date="2018" name="DNA Res.">
        <title>Multiple hybrid de novo genome assembly of finger millet, an orphan allotetraploid crop.</title>
        <authorList>
            <person name="Hatakeyama M."/>
            <person name="Aluri S."/>
            <person name="Balachadran M.T."/>
            <person name="Sivarajan S.R."/>
            <person name="Patrignani A."/>
            <person name="Gruter S."/>
            <person name="Poveda L."/>
            <person name="Shimizu-Inatsugi R."/>
            <person name="Baeten J."/>
            <person name="Francoijs K.J."/>
            <person name="Nataraja K.N."/>
            <person name="Reddy Y.A.N."/>
            <person name="Phadnis S."/>
            <person name="Ravikumar R.L."/>
            <person name="Schlapbach R."/>
            <person name="Sreeman S.M."/>
            <person name="Shimizu K.K."/>
        </authorList>
    </citation>
    <scope>NUCLEOTIDE SEQUENCE</scope>
</reference>
<organism evidence="2 3">
    <name type="scientific">Eleusine coracana subsp. coracana</name>
    <dbReference type="NCBI Taxonomy" id="191504"/>
    <lineage>
        <taxon>Eukaryota</taxon>
        <taxon>Viridiplantae</taxon>
        <taxon>Streptophyta</taxon>
        <taxon>Embryophyta</taxon>
        <taxon>Tracheophyta</taxon>
        <taxon>Spermatophyta</taxon>
        <taxon>Magnoliopsida</taxon>
        <taxon>Liliopsida</taxon>
        <taxon>Poales</taxon>
        <taxon>Poaceae</taxon>
        <taxon>PACMAD clade</taxon>
        <taxon>Chloridoideae</taxon>
        <taxon>Cynodonteae</taxon>
        <taxon>Eleusininae</taxon>
        <taxon>Eleusine</taxon>
    </lineage>
</organism>
<dbReference type="Proteomes" id="UP001054889">
    <property type="component" value="Unassembled WGS sequence"/>
</dbReference>
<proteinExistence type="predicted"/>
<feature type="compositionally biased region" description="Basic and acidic residues" evidence="1">
    <location>
        <begin position="158"/>
        <end position="175"/>
    </location>
</feature>
<dbReference type="EMBL" id="BQKI01000075">
    <property type="protein sequence ID" value="GJN21586.1"/>
    <property type="molecule type" value="Genomic_DNA"/>
</dbReference>
<evidence type="ECO:0000256" key="1">
    <source>
        <dbReference type="SAM" id="MobiDB-lite"/>
    </source>
</evidence>
<dbReference type="AlphaFoldDB" id="A0AAV5EHD1"/>
<sequence length="190" mass="20451">MPFVQCVLDRGTRHKCFNLTLSRSSPLPLPFSPHAESPVRRHASGPLCCPLRPTRRSTPRSGPPRRRLCPPRRLALRSGPPRRLRPPRLPSPDLNPPRLLDVDPAPPCLGPPHPSCLGPACGGEPTQLPTRASGNSSPLLPPPLQLGASPAESPPRPLRPEQGRLPEPVDDRCPEARAASSTPSTAAFLN</sequence>
<accession>A0AAV5EHD1</accession>
<feature type="compositionally biased region" description="Basic residues" evidence="1">
    <location>
        <begin position="53"/>
        <end position="70"/>
    </location>
</feature>
<comment type="caution">
    <text evidence="2">The sequence shown here is derived from an EMBL/GenBank/DDBJ whole genome shotgun (WGS) entry which is preliminary data.</text>
</comment>
<evidence type="ECO:0000313" key="3">
    <source>
        <dbReference type="Proteomes" id="UP001054889"/>
    </source>
</evidence>
<feature type="compositionally biased region" description="Low complexity" evidence="1">
    <location>
        <begin position="176"/>
        <end position="190"/>
    </location>
</feature>
<gene>
    <name evidence="2" type="primary">gb09073</name>
    <name evidence="2" type="ORF">PR202_gb09073</name>
</gene>
<evidence type="ECO:0000313" key="2">
    <source>
        <dbReference type="EMBL" id="GJN21586.1"/>
    </source>
</evidence>
<feature type="region of interest" description="Disordered" evidence="1">
    <location>
        <begin position="27"/>
        <end position="106"/>
    </location>
</feature>
<name>A0AAV5EHD1_ELECO</name>
<reference evidence="2" key="2">
    <citation type="submission" date="2021-12" db="EMBL/GenBank/DDBJ databases">
        <title>Resequencing data analysis of finger millet.</title>
        <authorList>
            <person name="Hatakeyama M."/>
            <person name="Aluri S."/>
            <person name="Balachadran M.T."/>
            <person name="Sivarajan S.R."/>
            <person name="Poveda L."/>
            <person name="Shimizu-Inatsugi R."/>
            <person name="Schlapbach R."/>
            <person name="Sreeman S.M."/>
            <person name="Shimizu K.K."/>
        </authorList>
    </citation>
    <scope>NUCLEOTIDE SEQUENCE</scope>
</reference>
<keyword evidence="3" id="KW-1185">Reference proteome</keyword>